<evidence type="ECO:0000313" key="2">
    <source>
        <dbReference type="Proteomes" id="UP000688947"/>
    </source>
</evidence>
<sequence>MDGASCHKNQTNSAPTSRALKAGIQAWLEEKEIWYDTNNTKAELMMVVGANKPKPIYRATEIASSYQHFVYYTPPYHPELQPIELIWDNIKSGIADVPASNMDAASGKN</sequence>
<dbReference type="EMBL" id="JAENGZ010000107">
    <property type="protein sequence ID" value="KAG6968978.1"/>
    <property type="molecule type" value="Genomic_DNA"/>
</dbReference>
<reference evidence="1" key="1">
    <citation type="submission" date="2021-01" db="EMBL/GenBank/DDBJ databases">
        <title>Phytophthora aleatoria, a newly-described species from Pinus radiata is distinct from Phytophthora cactorum isolates based on comparative genomics.</title>
        <authorList>
            <person name="Mcdougal R."/>
            <person name="Panda P."/>
            <person name="Williams N."/>
            <person name="Studholme D.J."/>
        </authorList>
    </citation>
    <scope>NUCLEOTIDE SEQUENCE</scope>
    <source>
        <strain evidence="1">NZFS 3830</strain>
    </source>
</reference>
<evidence type="ECO:0000313" key="1">
    <source>
        <dbReference type="EMBL" id="KAG6968978.1"/>
    </source>
</evidence>
<gene>
    <name evidence="1" type="ORF">JG687_00003458</name>
</gene>
<accession>A0A8T1UUC6</accession>
<name>A0A8T1UUC6_9STRA</name>
<dbReference type="OrthoDB" id="74500at2759"/>
<dbReference type="AlphaFoldDB" id="A0A8T1UUC6"/>
<comment type="caution">
    <text evidence="1">The sequence shown here is derived from an EMBL/GenBank/DDBJ whole genome shotgun (WGS) entry which is preliminary data.</text>
</comment>
<dbReference type="PANTHER" id="PTHR33939">
    <property type="entry name" value="PROTEIN CBG22215"/>
    <property type="match status" value="1"/>
</dbReference>
<protein>
    <recommendedName>
        <fullName evidence="3">Tc1-like transposase DDE domain-containing protein</fullName>
    </recommendedName>
</protein>
<organism evidence="1 2">
    <name type="scientific">Phytophthora cactorum</name>
    <dbReference type="NCBI Taxonomy" id="29920"/>
    <lineage>
        <taxon>Eukaryota</taxon>
        <taxon>Sar</taxon>
        <taxon>Stramenopiles</taxon>
        <taxon>Oomycota</taxon>
        <taxon>Peronosporomycetes</taxon>
        <taxon>Peronosporales</taxon>
        <taxon>Peronosporaceae</taxon>
        <taxon>Phytophthora</taxon>
    </lineage>
</organism>
<evidence type="ECO:0008006" key="3">
    <source>
        <dbReference type="Google" id="ProtNLM"/>
    </source>
</evidence>
<dbReference type="VEuPathDB" id="FungiDB:PC110_g16948"/>
<proteinExistence type="predicted"/>
<dbReference type="Proteomes" id="UP000688947">
    <property type="component" value="Unassembled WGS sequence"/>
</dbReference>
<dbReference type="PANTHER" id="PTHR33939:SF1">
    <property type="entry name" value="DUF4371 DOMAIN-CONTAINING PROTEIN"/>
    <property type="match status" value="1"/>
</dbReference>